<evidence type="ECO:0000256" key="1">
    <source>
        <dbReference type="SAM" id="MobiDB-lite"/>
    </source>
</evidence>
<reference evidence="2 3" key="1">
    <citation type="journal article" date="2024" name="G3 (Bethesda)">
        <title>Genome assembly of Hibiscus sabdariffa L. provides insights into metabolisms of medicinal natural products.</title>
        <authorList>
            <person name="Kim T."/>
        </authorList>
    </citation>
    <scope>NUCLEOTIDE SEQUENCE [LARGE SCALE GENOMIC DNA]</scope>
    <source>
        <strain evidence="2">TK-2024</strain>
        <tissue evidence="2">Old leaves</tissue>
    </source>
</reference>
<evidence type="ECO:0000313" key="2">
    <source>
        <dbReference type="EMBL" id="KAK8589815.1"/>
    </source>
</evidence>
<feature type="compositionally biased region" description="Acidic residues" evidence="1">
    <location>
        <begin position="93"/>
        <end position="103"/>
    </location>
</feature>
<gene>
    <name evidence="2" type="ORF">V6N12_024206</name>
</gene>
<feature type="region of interest" description="Disordered" evidence="1">
    <location>
        <begin position="72"/>
        <end position="112"/>
    </location>
</feature>
<protein>
    <submittedName>
        <fullName evidence="2">Uncharacterized protein</fullName>
    </submittedName>
</protein>
<dbReference type="EMBL" id="JBBPBM010000004">
    <property type="protein sequence ID" value="KAK8589815.1"/>
    <property type="molecule type" value="Genomic_DNA"/>
</dbReference>
<sequence length="112" mass="12565">MELKSKVDHEVNELKIVKSNKGIFKSILRWRCQILTFLHNKTWNWRGRDLAGGKLGGDDDGLNILFEGFSGGKALDRSSTKKQKKKKSVSEVSEGEEYTETAVEEIPAKAPS</sequence>
<evidence type="ECO:0000313" key="3">
    <source>
        <dbReference type="Proteomes" id="UP001472677"/>
    </source>
</evidence>
<dbReference type="Proteomes" id="UP001472677">
    <property type="component" value="Unassembled WGS sequence"/>
</dbReference>
<keyword evidence="3" id="KW-1185">Reference proteome</keyword>
<organism evidence="2 3">
    <name type="scientific">Hibiscus sabdariffa</name>
    <name type="common">roselle</name>
    <dbReference type="NCBI Taxonomy" id="183260"/>
    <lineage>
        <taxon>Eukaryota</taxon>
        <taxon>Viridiplantae</taxon>
        <taxon>Streptophyta</taxon>
        <taxon>Embryophyta</taxon>
        <taxon>Tracheophyta</taxon>
        <taxon>Spermatophyta</taxon>
        <taxon>Magnoliopsida</taxon>
        <taxon>eudicotyledons</taxon>
        <taxon>Gunneridae</taxon>
        <taxon>Pentapetalae</taxon>
        <taxon>rosids</taxon>
        <taxon>malvids</taxon>
        <taxon>Malvales</taxon>
        <taxon>Malvaceae</taxon>
        <taxon>Malvoideae</taxon>
        <taxon>Hibiscus</taxon>
    </lineage>
</organism>
<name>A0ABR2FZX6_9ROSI</name>
<comment type="caution">
    <text evidence="2">The sequence shown here is derived from an EMBL/GenBank/DDBJ whole genome shotgun (WGS) entry which is preliminary data.</text>
</comment>
<proteinExistence type="predicted"/>
<accession>A0ABR2FZX6</accession>